<dbReference type="Proteomes" id="UP000230852">
    <property type="component" value="Unassembled WGS sequence"/>
</dbReference>
<sequence>MPKKQSKKQTKTPAESISDLLFSQLQKWAHAGTDEGIKKLEDFIISEPNKDLCAYAKIAYDEALFFYYSPNNKQEERDFFLAKMIIQKERWLWNRMDKAGATRFELSKMDIERDIHKRILKTATKKEREE</sequence>
<gene>
    <name evidence="1" type="ORF">COU28_00560</name>
</gene>
<protein>
    <submittedName>
        <fullName evidence="1">Uncharacterized protein</fullName>
    </submittedName>
</protein>
<name>A0A2H0TZI2_9BACT</name>
<proteinExistence type="predicted"/>
<evidence type="ECO:0000313" key="2">
    <source>
        <dbReference type="Proteomes" id="UP000230852"/>
    </source>
</evidence>
<evidence type="ECO:0000313" key="1">
    <source>
        <dbReference type="EMBL" id="PIR78630.1"/>
    </source>
</evidence>
<reference evidence="2" key="1">
    <citation type="submission" date="2017-09" db="EMBL/GenBank/DDBJ databases">
        <title>Depth-based differentiation of microbial function through sediment-hosted aquifers and enrichment of novel symbionts in the deep terrestrial subsurface.</title>
        <authorList>
            <person name="Probst A.J."/>
            <person name="Ladd B."/>
            <person name="Jarett J.K."/>
            <person name="Geller-Mcgrath D.E."/>
            <person name="Sieber C.M.K."/>
            <person name="Emerson J.B."/>
            <person name="Anantharaman K."/>
            <person name="Thomas B.C."/>
            <person name="Malmstrom R."/>
            <person name="Stieglmeier M."/>
            <person name="Klingl A."/>
            <person name="Woyke T."/>
            <person name="Ryan C.M."/>
            <person name="Banfield J.F."/>
        </authorList>
    </citation>
    <scope>NUCLEOTIDE SEQUENCE [LARGE SCALE GENOMIC DNA]</scope>
</reference>
<dbReference type="AlphaFoldDB" id="A0A2H0TZI2"/>
<comment type="caution">
    <text evidence="1">The sequence shown here is derived from an EMBL/GenBank/DDBJ whole genome shotgun (WGS) entry which is preliminary data.</text>
</comment>
<accession>A0A2H0TZI2</accession>
<organism evidence="1 2">
    <name type="scientific">Candidatus Magasanikbacteria bacterium CG10_big_fil_rev_8_21_14_0_10_36_16</name>
    <dbReference type="NCBI Taxonomy" id="1974645"/>
    <lineage>
        <taxon>Bacteria</taxon>
        <taxon>Candidatus Magasanikiibacteriota</taxon>
    </lineage>
</organism>
<dbReference type="EMBL" id="PFBU01000009">
    <property type="protein sequence ID" value="PIR78630.1"/>
    <property type="molecule type" value="Genomic_DNA"/>
</dbReference>